<evidence type="ECO:0000256" key="1">
    <source>
        <dbReference type="ARBA" id="ARBA00004613"/>
    </source>
</evidence>
<feature type="domain" description="TGF-beta family profile" evidence="5">
    <location>
        <begin position="639"/>
        <end position="752"/>
    </location>
</feature>
<keyword evidence="3" id="KW-0339">Growth factor</keyword>
<dbReference type="SMART" id="SM00204">
    <property type="entry name" value="TGFB"/>
    <property type="match status" value="1"/>
</dbReference>
<name>A0A0N4Z006_PARTI</name>
<dbReference type="CDD" id="cd08698">
    <property type="entry name" value="TGF_beta_SF"/>
    <property type="match status" value="1"/>
</dbReference>
<proteinExistence type="inferred from homology"/>
<protein>
    <submittedName>
        <fullName evidence="7">Ig-like domain-containing protein</fullName>
    </submittedName>
</protein>
<evidence type="ECO:0000313" key="6">
    <source>
        <dbReference type="Proteomes" id="UP000038045"/>
    </source>
</evidence>
<dbReference type="Proteomes" id="UP000038045">
    <property type="component" value="Unplaced"/>
</dbReference>
<dbReference type="SUPFAM" id="SSF48726">
    <property type="entry name" value="Immunoglobulin"/>
    <property type="match status" value="1"/>
</dbReference>
<comment type="similarity">
    <text evidence="3">Belongs to the TGF-beta family.</text>
</comment>
<comment type="subcellular location">
    <subcellularLocation>
        <location evidence="1">Secreted</location>
    </subcellularLocation>
</comment>
<evidence type="ECO:0000259" key="5">
    <source>
        <dbReference type="PROSITE" id="PS51362"/>
    </source>
</evidence>
<evidence type="ECO:0000256" key="2">
    <source>
        <dbReference type="ARBA" id="ARBA00022525"/>
    </source>
</evidence>
<evidence type="ECO:0000259" key="4">
    <source>
        <dbReference type="PROSITE" id="PS50835"/>
    </source>
</evidence>
<dbReference type="Gene3D" id="2.60.40.10">
    <property type="entry name" value="Immunoglobulins"/>
    <property type="match status" value="1"/>
</dbReference>
<dbReference type="GO" id="GO:0005576">
    <property type="term" value="C:extracellular region"/>
    <property type="evidence" value="ECO:0007669"/>
    <property type="project" value="UniProtKB-SubCell"/>
</dbReference>
<dbReference type="Pfam" id="PF00019">
    <property type="entry name" value="TGF_beta"/>
    <property type="match status" value="1"/>
</dbReference>
<keyword evidence="2" id="KW-0964">Secreted</keyword>
<reference evidence="7" key="1">
    <citation type="submission" date="2017-02" db="UniProtKB">
        <authorList>
            <consortium name="WormBaseParasite"/>
        </authorList>
    </citation>
    <scope>IDENTIFICATION</scope>
</reference>
<evidence type="ECO:0000256" key="3">
    <source>
        <dbReference type="RuleBase" id="RU000354"/>
    </source>
</evidence>
<dbReference type="SUPFAM" id="SSF57501">
    <property type="entry name" value="Cystine-knot cytokines"/>
    <property type="match status" value="1"/>
</dbReference>
<sequence length="752" mass="88130">MATHYERINVYDNDNFRRRLNVSFEEYYLLPSDDAIVHEMTKDAVVKIPKNVKLIIKCSKNSDDSVYIDFFGTPINGKRFDCISSPACVIQITSTTQRDSGIYKCISTRKKMVKDVVTILLISDETIDKKAKEAHNSEIPFIFPVIPTTIKTSRRTVFDLPCVFDPYDISYDTKIEWYHSFNNEGEKIRIDVMDAYEKHSYSSGFSMLSIRNDKYSKEGLYTCNISNSKGYSVIEYKVVSPPMAPVVERFGGCIFFGTRSSSQIREIHAVIGDKNEELNAKKFIVERIDFTVLERINYNTFGVFCLEDIFGSLPYFGRNPYIKIAVKNEFFLSEYSQDIKFDSYVFQTREFHHFYKNVKKLADEVIEEYDINDYTFKENVSSEYLLFYLSCIILLLLKEYVIYGNVFMFKQENDNSRMDRRTVNAIHHLKKKLRIKNTDRKINVNSFMYVDISKNDFSERYFDSEKVRIHYEKHGIFPTDYENTFEFDNENKEVLISKTKIPYDGNNGILAYFRINRKIFNNTPLKGYFQLNLKNLEFYASNNFEHIIEIYLRNYNNSYEDKIIAVDDLIGYKYFVSNKRNIPISNEFLKEMWNEPYYNIIVYAKLSFKDYKNVEKTFEIKLPSVIKSFRLKFDGNNLRKKRSSIDICDPLKVGKSCCVSDEVINLNNITAFKNVFFPKVINIRKCVGSCVLRDSLYHSTYMLEKLTNGSIKKQSCCYPTQYEEIKITVGKTLSTAVEVLINDLVIKSCSCY</sequence>
<evidence type="ECO:0000313" key="7">
    <source>
        <dbReference type="WBParaSite" id="PTRK_0000003800.1"/>
    </source>
</evidence>
<dbReference type="GO" id="GO:0008083">
    <property type="term" value="F:growth factor activity"/>
    <property type="evidence" value="ECO:0007669"/>
    <property type="project" value="UniProtKB-KW"/>
</dbReference>
<dbReference type="InterPro" id="IPR036179">
    <property type="entry name" value="Ig-like_dom_sf"/>
</dbReference>
<dbReference type="STRING" id="131310.A0A0N4Z006"/>
<dbReference type="CDD" id="cd00096">
    <property type="entry name" value="Ig"/>
    <property type="match status" value="1"/>
</dbReference>
<dbReference type="InterPro" id="IPR007110">
    <property type="entry name" value="Ig-like_dom"/>
</dbReference>
<dbReference type="PROSITE" id="PS50835">
    <property type="entry name" value="IG_LIKE"/>
    <property type="match status" value="1"/>
</dbReference>
<dbReference type="PROSITE" id="PS51362">
    <property type="entry name" value="TGF_BETA_2"/>
    <property type="match status" value="1"/>
</dbReference>
<accession>A0A0N4Z006</accession>
<dbReference type="InterPro" id="IPR013783">
    <property type="entry name" value="Ig-like_fold"/>
</dbReference>
<dbReference type="WBParaSite" id="PTRK_0000003800.1">
    <property type="protein sequence ID" value="PTRK_0000003800.1"/>
    <property type="gene ID" value="PTRK_0000003800"/>
</dbReference>
<feature type="domain" description="Ig-like" evidence="4">
    <location>
        <begin position="140"/>
        <end position="240"/>
    </location>
</feature>
<organism evidence="6 7">
    <name type="scientific">Parastrongyloides trichosuri</name>
    <name type="common">Possum-specific nematode worm</name>
    <dbReference type="NCBI Taxonomy" id="131310"/>
    <lineage>
        <taxon>Eukaryota</taxon>
        <taxon>Metazoa</taxon>
        <taxon>Ecdysozoa</taxon>
        <taxon>Nematoda</taxon>
        <taxon>Chromadorea</taxon>
        <taxon>Rhabditida</taxon>
        <taxon>Tylenchina</taxon>
        <taxon>Panagrolaimomorpha</taxon>
        <taxon>Strongyloidoidea</taxon>
        <taxon>Strongyloididae</taxon>
        <taxon>Parastrongyloides</taxon>
    </lineage>
</organism>
<dbReference type="InterPro" id="IPR001839">
    <property type="entry name" value="TGF-b_C"/>
</dbReference>
<dbReference type="AlphaFoldDB" id="A0A0N4Z006"/>
<dbReference type="Gene3D" id="2.10.90.10">
    <property type="entry name" value="Cystine-knot cytokines"/>
    <property type="match status" value="1"/>
</dbReference>
<keyword evidence="6" id="KW-1185">Reference proteome</keyword>
<dbReference type="InterPro" id="IPR029034">
    <property type="entry name" value="Cystine-knot_cytokine"/>
</dbReference>